<protein>
    <submittedName>
        <fullName evidence="4">28 kDa heat- and acid-stable phosphoprotein-like</fullName>
    </submittedName>
</protein>
<name>A0A9C6SZB6_DROAB</name>
<reference evidence="4" key="1">
    <citation type="submission" date="2025-08" db="UniProtKB">
        <authorList>
            <consortium name="RefSeq"/>
        </authorList>
    </citation>
    <scope>IDENTIFICATION</scope>
    <source>
        <strain evidence="4">15112-1751.03</strain>
        <tissue evidence="4">Whole Adult</tissue>
    </source>
</reference>
<dbReference type="GeneID" id="127564992"/>
<organism evidence="3 4">
    <name type="scientific">Drosophila albomicans</name>
    <name type="common">Fruit fly</name>
    <dbReference type="NCBI Taxonomy" id="7291"/>
    <lineage>
        <taxon>Eukaryota</taxon>
        <taxon>Metazoa</taxon>
        <taxon>Ecdysozoa</taxon>
        <taxon>Arthropoda</taxon>
        <taxon>Hexapoda</taxon>
        <taxon>Insecta</taxon>
        <taxon>Pterygota</taxon>
        <taxon>Neoptera</taxon>
        <taxon>Endopterygota</taxon>
        <taxon>Diptera</taxon>
        <taxon>Brachycera</taxon>
        <taxon>Muscomorpha</taxon>
        <taxon>Ephydroidea</taxon>
        <taxon>Drosophilidae</taxon>
        <taxon>Drosophila</taxon>
    </lineage>
</organism>
<feature type="compositionally biased region" description="Low complexity" evidence="1">
    <location>
        <begin position="166"/>
        <end position="182"/>
    </location>
</feature>
<dbReference type="Pfam" id="PF10252">
    <property type="entry name" value="PP28"/>
    <property type="match status" value="1"/>
</dbReference>
<gene>
    <name evidence="4" type="primary">LOC127564992</name>
</gene>
<dbReference type="PANTHER" id="PTHR22055">
    <property type="entry name" value="28 KDA HEAT- AND ACID-STABLE PHOSPHOPROTEIN PDGF-ASSOCIATED PROTEIN"/>
    <property type="match status" value="1"/>
</dbReference>
<proteinExistence type="predicted"/>
<evidence type="ECO:0000259" key="2">
    <source>
        <dbReference type="Pfam" id="PF10252"/>
    </source>
</evidence>
<dbReference type="InterPro" id="IPR039876">
    <property type="entry name" value="HAP28"/>
</dbReference>
<evidence type="ECO:0000313" key="4">
    <source>
        <dbReference type="RefSeq" id="XP_051864519.1"/>
    </source>
</evidence>
<evidence type="ECO:0000256" key="1">
    <source>
        <dbReference type="SAM" id="MobiDB-lite"/>
    </source>
</evidence>
<evidence type="ECO:0000313" key="3">
    <source>
        <dbReference type="Proteomes" id="UP000515160"/>
    </source>
</evidence>
<accession>A0A9C6SZB6</accession>
<dbReference type="Proteomes" id="UP000515160">
    <property type="component" value="Chromosome X"/>
</dbReference>
<keyword evidence="3" id="KW-1185">Reference proteome</keyword>
<dbReference type="InterPro" id="IPR019380">
    <property type="entry name" value="Casein_kinase_sb_PP28"/>
</dbReference>
<feature type="region of interest" description="Disordered" evidence="1">
    <location>
        <begin position="35"/>
        <end position="56"/>
    </location>
</feature>
<dbReference type="OrthoDB" id="7867733at2759"/>
<feature type="region of interest" description="Disordered" evidence="1">
    <location>
        <begin position="166"/>
        <end position="193"/>
    </location>
</feature>
<dbReference type="AlphaFoldDB" id="A0A9C6SZB6"/>
<feature type="compositionally biased region" description="Polar residues" evidence="1">
    <location>
        <begin position="38"/>
        <end position="56"/>
    </location>
</feature>
<sequence length="239" mass="26854">MPRGKFLNHKGRSRQFTPIEELLREQELEVNLELKSEGNGNRVQRQSDNDNNGNVFNQCNNTNADIQRIKKVGGPVEGLIVISNPNRPHKSKSVNDLLLVEDCNKRCIEKGRGTDIQKTVSEVRADLARLALVRKNREAAAEIRLAAKRENNPKSLVAPVITVSKSMKSNNKSTPSSPSISSKGDDIVTKKKKNRKAVLGANQFLKSDDDSYYNNSSNENIRKIMKVRNGNKRNVRMHI</sequence>
<feature type="domain" description="Casein kinase substrate phosphoprotein PP28" evidence="2">
    <location>
        <begin position="117"/>
        <end position="150"/>
    </location>
</feature>
<dbReference type="RefSeq" id="XP_051864519.1">
    <property type="nucleotide sequence ID" value="XM_052008559.1"/>
</dbReference>